<sequence length="169" mass="18275">MPARSSVPDPAVPPGTTAADLRRAVLDLLEGSSARRRFAPRLHVGVPGTSRAVDADLPPGLRDDALRADLLTGLLEAHLRSPAAARPPLVWLTRPSADEVLEVDLAWQRATRCVTGETGAVAPFVVVTREGWWCPATASGRTWRRLRDRRDGRNGRHDPRPARPPAPAA</sequence>
<evidence type="ECO:0000256" key="1">
    <source>
        <dbReference type="SAM" id="MobiDB-lite"/>
    </source>
</evidence>
<name>A0ABU3PZG6_9ACTN</name>
<dbReference type="EMBL" id="JAVYII010000007">
    <property type="protein sequence ID" value="MDT9594571.1"/>
    <property type="molecule type" value="Genomic_DNA"/>
</dbReference>
<feature type="region of interest" description="Disordered" evidence="1">
    <location>
        <begin position="145"/>
        <end position="169"/>
    </location>
</feature>
<evidence type="ECO:0000313" key="3">
    <source>
        <dbReference type="Proteomes" id="UP001268542"/>
    </source>
</evidence>
<accession>A0ABU3PZG6</accession>
<reference evidence="2 3" key="1">
    <citation type="submission" date="2023-08" db="EMBL/GenBank/DDBJ databases">
        <title>Nocardioides seae sp. nov., a bacterium isolated from a soil.</title>
        <authorList>
            <person name="Wang X."/>
        </authorList>
    </citation>
    <scope>NUCLEOTIDE SEQUENCE [LARGE SCALE GENOMIC DNA]</scope>
    <source>
        <strain evidence="2 3">YZH12</strain>
    </source>
</reference>
<evidence type="ECO:0000313" key="2">
    <source>
        <dbReference type="EMBL" id="MDT9594571.1"/>
    </source>
</evidence>
<proteinExistence type="predicted"/>
<comment type="caution">
    <text evidence="2">The sequence shown here is derived from an EMBL/GenBank/DDBJ whole genome shotgun (WGS) entry which is preliminary data.</text>
</comment>
<dbReference type="Proteomes" id="UP001268542">
    <property type="component" value="Unassembled WGS sequence"/>
</dbReference>
<protein>
    <submittedName>
        <fullName evidence="2">Uncharacterized protein</fullName>
    </submittedName>
</protein>
<keyword evidence="3" id="KW-1185">Reference proteome</keyword>
<organism evidence="2 3">
    <name type="scientific">Nocardioides imazamoxiresistens</name>
    <dbReference type="NCBI Taxonomy" id="3231893"/>
    <lineage>
        <taxon>Bacteria</taxon>
        <taxon>Bacillati</taxon>
        <taxon>Actinomycetota</taxon>
        <taxon>Actinomycetes</taxon>
        <taxon>Propionibacteriales</taxon>
        <taxon>Nocardioidaceae</taxon>
        <taxon>Nocardioides</taxon>
    </lineage>
</organism>
<dbReference type="RefSeq" id="WP_315734463.1">
    <property type="nucleotide sequence ID" value="NZ_JAVYII010000007.1"/>
</dbReference>
<gene>
    <name evidence="2" type="ORF">RDV89_15915</name>
</gene>
<feature type="compositionally biased region" description="Basic and acidic residues" evidence="1">
    <location>
        <begin position="148"/>
        <end position="161"/>
    </location>
</feature>